<feature type="transmembrane region" description="Helical" evidence="4">
    <location>
        <begin position="53"/>
        <end position="71"/>
    </location>
</feature>
<organism evidence="6 7">
    <name type="scientific">Vibrio chanodichtyis</name>
    <dbReference type="NCBI Taxonomy" id="3027932"/>
    <lineage>
        <taxon>Bacteria</taxon>
        <taxon>Pseudomonadati</taxon>
        <taxon>Pseudomonadota</taxon>
        <taxon>Gammaproteobacteria</taxon>
        <taxon>Vibrionales</taxon>
        <taxon>Vibrionaceae</taxon>
        <taxon>Vibrio</taxon>
    </lineage>
</organism>
<evidence type="ECO:0000256" key="4">
    <source>
        <dbReference type="SAM" id="Phobius"/>
    </source>
</evidence>
<evidence type="ECO:0000256" key="3">
    <source>
        <dbReference type="ARBA" id="ARBA00047594"/>
    </source>
</evidence>
<dbReference type="InterPro" id="IPR000326">
    <property type="entry name" value="PAP2/HPO"/>
</dbReference>
<dbReference type="Gene3D" id="1.20.144.10">
    <property type="entry name" value="Phosphatidic acid phosphatase type 2/haloperoxidase"/>
    <property type="match status" value="1"/>
</dbReference>
<dbReference type="PANTHER" id="PTHR14969:SF54">
    <property type="entry name" value="PHOSPHATIDYLGLYCEROPHOSPHATASE B"/>
    <property type="match status" value="1"/>
</dbReference>
<evidence type="ECO:0000313" key="7">
    <source>
        <dbReference type="Proteomes" id="UP001216189"/>
    </source>
</evidence>
<evidence type="ECO:0000256" key="2">
    <source>
        <dbReference type="ARBA" id="ARBA00032707"/>
    </source>
</evidence>
<comment type="catalytic activity">
    <reaction evidence="3">
        <text>di-trans,octa-cis-undecaprenyl diphosphate + H2O = di-trans,octa-cis-undecaprenyl phosphate + phosphate + H(+)</text>
        <dbReference type="Rhea" id="RHEA:28094"/>
        <dbReference type="ChEBI" id="CHEBI:15377"/>
        <dbReference type="ChEBI" id="CHEBI:15378"/>
        <dbReference type="ChEBI" id="CHEBI:43474"/>
        <dbReference type="ChEBI" id="CHEBI:58405"/>
        <dbReference type="ChEBI" id="CHEBI:60392"/>
        <dbReference type="EC" id="3.6.1.27"/>
    </reaction>
</comment>
<gene>
    <name evidence="6" type="ORF">PUN32_02590</name>
</gene>
<name>A0ABT5V0P8_9VIBR</name>
<dbReference type="EMBL" id="JARBFT010000002">
    <property type="protein sequence ID" value="MDE1513900.1"/>
    <property type="molecule type" value="Genomic_DNA"/>
</dbReference>
<comment type="caution">
    <text evidence="6">The sequence shown here is derived from an EMBL/GenBank/DDBJ whole genome shotgun (WGS) entry which is preliminary data.</text>
</comment>
<keyword evidence="4" id="KW-1133">Transmembrane helix</keyword>
<feature type="transmembrane region" description="Helical" evidence="4">
    <location>
        <begin position="215"/>
        <end position="235"/>
    </location>
</feature>
<protein>
    <recommendedName>
        <fullName evidence="1">undecaprenyl-diphosphate phosphatase</fullName>
        <ecNumber evidence="1">3.6.1.27</ecNumber>
    </recommendedName>
    <alternativeName>
        <fullName evidence="2">Undecaprenyl pyrophosphate phosphatase</fullName>
    </alternativeName>
</protein>
<dbReference type="SUPFAM" id="SSF48317">
    <property type="entry name" value="Acid phosphatase/Vanadium-dependent haloperoxidase"/>
    <property type="match status" value="1"/>
</dbReference>
<dbReference type="PANTHER" id="PTHR14969">
    <property type="entry name" value="SPHINGOSINE-1-PHOSPHATE PHOSPHOHYDROLASE"/>
    <property type="match status" value="1"/>
</dbReference>
<dbReference type="Proteomes" id="UP001216189">
    <property type="component" value="Unassembled WGS sequence"/>
</dbReference>
<evidence type="ECO:0000256" key="1">
    <source>
        <dbReference type="ARBA" id="ARBA00012374"/>
    </source>
</evidence>
<evidence type="ECO:0000259" key="5">
    <source>
        <dbReference type="SMART" id="SM00014"/>
    </source>
</evidence>
<feature type="transmembrane region" description="Helical" evidence="4">
    <location>
        <begin position="160"/>
        <end position="178"/>
    </location>
</feature>
<dbReference type="Pfam" id="PF01569">
    <property type="entry name" value="PAP2"/>
    <property type="match status" value="1"/>
</dbReference>
<keyword evidence="4" id="KW-0812">Transmembrane</keyword>
<reference evidence="6 7" key="1">
    <citation type="submission" date="2023-02" db="EMBL/GenBank/DDBJ databases">
        <title>Vibrio intestini sp. nov., a close relative of Vibrio cholerae isolated from the intestine of Healthy Culter dabryi.</title>
        <authorList>
            <person name="Wu N."/>
        </authorList>
    </citation>
    <scope>NUCLEOTIDE SEQUENCE [LARGE SCALE GENOMIC DNA]</scope>
    <source>
        <strain evidence="6 7">DSL-7</strain>
    </source>
</reference>
<accession>A0ABT5V0P8</accession>
<evidence type="ECO:0000313" key="6">
    <source>
        <dbReference type="EMBL" id="MDE1513900.1"/>
    </source>
</evidence>
<feature type="domain" description="Phosphatidic acid phosphatase type 2/haloperoxidase" evidence="5">
    <location>
        <begin position="85"/>
        <end position="231"/>
    </location>
</feature>
<keyword evidence="4" id="KW-0472">Membrane</keyword>
<feature type="transmembrane region" description="Helical" evidence="4">
    <location>
        <begin position="190"/>
        <end position="209"/>
    </location>
</feature>
<dbReference type="EC" id="3.6.1.27" evidence="1"/>
<sequence length="250" mass="28919">MTVFFMQRRYALALMLMFIVLLIPLSIWSQPFDFYQPVQDSTGQAITYLTYSAGKQGFLISLLLLMIWVTWRCQIPRHQWSQKALQLILLLGLAMVLKVGIKALTEQPRPYTEVMTQSLLLPNPQHFYLLSEPKQQAILLAMESNVSPWRVKHWQQELDYSFPSGHTLFAVVCLLFFGQLLAEKKRYLDVAVLLSWTISIGYSRLWLGMHYPLDLFGAGLLAGALYLLVPLNYALPHLDWPSWLPHRPRV</sequence>
<dbReference type="InterPro" id="IPR036938">
    <property type="entry name" value="PAP2/HPO_sf"/>
</dbReference>
<dbReference type="RefSeq" id="WP_274721636.1">
    <property type="nucleotide sequence ID" value="NZ_JARBFT010000002.1"/>
</dbReference>
<dbReference type="SMART" id="SM00014">
    <property type="entry name" value="acidPPc"/>
    <property type="match status" value="1"/>
</dbReference>
<keyword evidence="7" id="KW-1185">Reference proteome</keyword>
<proteinExistence type="predicted"/>
<dbReference type="CDD" id="cd01610">
    <property type="entry name" value="PAP2_like"/>
    <property type="match status" value="1"/>
</dbReference>